<sequence>MYLLPSLQLQQKQQSQQQQQQKGNKSSARPGDVANWAEKKEEGRYARTFWENMAPLTHATPPLLCFPCHEVPLFVLHTESSFPSILHGSRKKKKKKSEDECEMFHKRKEHCISGKGNMYPFFFFVCFFSSLLYPVNAFSRILDVPVERISLAVSPHHTTHTHTPHSKPQRRRRRQPRTAHGRGGNCSKKTKTKEKST</sequence>
<accession>A0AAD9Y1X9</accession>
<organism evidence="2 3">
    <name type="scientific">Colletotrichum kahawae</name>
    <name type="common">Coffee berry disease fungus</name>
    <dbReference type="NCBI Taxonomy" id="34407"/>
    <lineage>
        <taxon>Eukaryota</taxon>
        <taxon>Fungi</taxon>
        <taxon>Dikarya</taxon>
        <taxon>Ascomycota</taxon>
        <taxon>Pezizomycotina</taxon>
        <taxon>Sordariomycetes</taxon>
        <taxon>Hypocreomycetidae</taxon>
        <taxon>Glomerellales</taxon>
        <taxon>Glomerellaceae</taxon>
        <taxon>Colletotrichum</taxon>
        <taxon>Colletotrichum gloeosporioides species complex</taxon>
    </lineage>
</organism>
<dbReference type="EMBL" id="VYYT01000554">
    <property type="protein sequence ID" value="KAK2732169.1"/>
    <property type="molecule type" value="Genomic_DNA"/>
</dbReference>
<evidence type="ECO:0000256" key="1">
    <source>
        <dbReference type="SAM" id="MobiDB-lite"/>
    </source>
</evidence>
<proteinExistence type="predicted"/>
<keyword evidence="3" id="KW-1185">Reference proteome</keyword>
<evidence type="ECO:0000313" key="3">
    <source>
        <dbReference type="Proteomes" id="UP001281614"/>
    </source>
</evidence>
<dbReference type="Proteomes" id="UP001281614">
    <property type="component" value="Unassembled WGS sequence"/>
</dbReference>
<reference evidence="2" key="1">
    <citation type="submission" date="2023-02" db="EMBL/GenBank/DDBJ databases">
        <title>Colletotrichum kahawae CIFC_Que2 genome sequencing and assembly.</title>
        <authorList>
            <person name="Baroncelli R."/>
        </authorList>
    </citation>
    <scope>NUCLEOTIDE SEQUENCE</scope>
    <source>
        <strain evidence="2">CIFC_Que2</strain>
    </source>
</reference>
<protein>
    <submittedName>
        <fullName evidence="2">Uncharacterized protein</fullName>
    </submittedName>
</protein>
<feature type="region of interest" description="Disordered" evidence="1">
    <location>
        <begin position="153"/>
        <end position="197"/>
    </location>
</feature>
<feature type="compositionally biased region" description="Basic residues" evidence="1">
    <location>
        <begin position="157"/>
        <end position="180"/>
    </location>
</feature>
<dbReference type="AlphaFoldDB" id="A0AAD9Y1X9"/>
<name>A0AAD9Y1X9_COLKA</name>
<feature type="compositionally biased region" description="Basic residues" evidence="1">
    <location>
        <begin position="188"/>
        <end position="197"/>
    </location>
</feature>
<evidence type="ECO:0000313" key="2">
    <source>
        <dbReference type="EMBL" id="KAK2732169.1"/>
    </source>
</evidence>
<feature type="region of interest" description="Disordered" evidence="1">
    <location>
        <begin position="1"/>
        <end position="37"/>
    </location>
</feature>
<gene>
    <name evidence="2" type="ORF">CKAH01_02115</name>
</gene>
<feature type="compositionally biased region" description="Low complexity" evidence="1">
    <location>
        <begin position="1"/>
        <end position="22"/>
    </location>
</feature>
<comment type="caution">
    <text evidence="2">The sequence shown here is derived from an EMBL/GenBank/DDBJ whole genome shotgun (WGS) entry which is preliminary data.</text>
</comment>